<organism evidence="2 3">
    <name type="scientific">Pseudomonas syringae pv. papulans</name>
    <dbReference type="NCBI Taxonomy" id="83963"/>
    <lineage>
        <taxon>Bacteria</taxon>
        <taxon>Pseudomonadati</taxon>
        <taxon>Pseudomonadota</taxon>
        <taxon>Gammaproteobacteria</taxon>
        <taxon>Pseudomonadales</taxon>
        <taxon>Pseudomonadaceae</taxon>
        <taxon>Pseudomonas</taxon>
        <taxon>Pseudomonas syringae</taxon>
    </lineage>
</organism>
<dbReference type="AlphaFoldDB" id="A0AA43DVV7"/>
<comment type="caution">
    <text evidence="2">The sequence shown here is derived from an EMBL/GenBank/DDBJ whole genome shotgun (WGS) entry which is preliminary data.</text>
</comment>
<protein>
    <recommendedName>
        <fullName evidence="4">Protein CR006 P-loop domain-containing protein</fullName>
    </recommendedName>
</protein>
<dbReference type="Gene3D" id="3.40.50.300">
    <property type="entry name" value="P-loop containing nucleotide triphosphate hydrolases"/>
    <property type="match status" value="1"/>
</dbReference>
<dbReference type="RefSeq" id="WP_060409984.1">
    <property type="nucleotide sequence ID" value="NZ_JAFFRY010000011.1"/>
</dbReference>
<evidence type="ECO:0000313" key="3">
    <source>
        <dbReference type="Proteomes" id="UP001162155"/>
    </source>
</evidence>
<feature type="region of interest" description="Disordered" evidence="1">
    <location>
        <begin position="150"/>
        <end position="176"/>
    </location>
</feature>
<accession>A0AA43DVV7</accession>
<evidence type="ECO:0008006" key="4">
    <source>
        <dbReference type="Google" id="ProtNLM"/>
    </source>
</evidence>
<reference evidence="2" key="1">
    <citation type="submission" date="2021-02" db="EMBL/GenBank/DDBJ databases">
        <title>Genome analysis of blister spot of apple pathogen from New York area.</title>
        <authorList>
            <person name="Kandel P."/>
            <person name="Hockett K.L."/>
            <person name="Santander R."/>
            <person name="Acimovic S."/>
        </authorList>
    </citation>
    <scope>NUCLEOTIDE SEQUENCE</scope>
    <source>
        <strain evidence="2">PSP1</strain>
    </source>
</reference>
<dbReference type="Proteomes" id="UP001162155">
    <property type="component" value="Unassembled WGS sequence"/>
</dbReference>
<gene>
    <name evidence="2" type="ORF">JW322_21945</name>
</gene>
<proteinExistence type="predicted"/>
<evidence type="ECO:0000256" key="1">
    <source>
        <dbReference type="SAM" id="MobiDB-lite"/>
    </source>
</evidence>
<dbReference type="SUPFAM" id="SSF52540">
    <property type="entry name" value="P-loop containing nucleoside triphosphate hydrolases"/>
    <property type="match status" value="1"/>
</dbReference>
<evidence type="ECO:0000313" key="2">
    <source>
        <dbReference type="EMBL" id="MDH4624354.1"/>
    </source>
</evidence>
<name>A0AA43DVV7_PSESX</name>
<dbReference type="EMBL" id="JAFFRZ010000001">
    <property type="protein sequence ID" value="MDH4624354.1"/>
    <property type="molecule type" value="Genomic_DNA"/>
</dbReference>
<dbReference type="InterPro" id="IPR027417">
    <property type="entry name" value="P-loop_NTPase"/>
</dbReference>
<sequence length="176" mass="19052">MRSIAEVTGIESLGPRAPLDFGTGNLTVIYGHNGSGKSCYTRILKKATGKARASDLKPNVFQAAPASSKCTLSFELDQSPESVEWHITHPAIEQLREIDIFDSEEALHYLKSESAATYSPPIMGLFEKLASATDSVRDTLQAEQDQLASQLPSIPAPLKDTSAGKSYQGLRETLNN</sequence>